<reference evidence="1 2" key="1">
    <citation type="submission" date="2017-05" db="EMBL/GenBank/DDBJ databases">
        <authorList>
            <person name="Varghese N."/>
            <person name="Submissions S."/>
        </authorList>
    </citation>
    <scope>NUCLEOTIDE SEQUENCE [LARGE SCALE GENOMIC DNA]</scope>
    <source>
        <strain evidence="1 2">DSM 26001</strain>
    </source>
</reference>
<accession>A0ABY1PRJ1</accession>
<evidence type="ECO:0000313" key="1">
    <source>
        <dbReference type="EMBL" id="SMP43036.1"/>
    </source>
</evidence>
<dbReference type="EMBL" id="FXUL01000001">
    <property type="protein sequence ID" value="SMP43036.1"/>
    <property type="molecule type" value="Genomic_DNA"/>
</dbReference>
<proteinExistence type="predicted"/>
<comment type="caution">
    <text evidence="1">The sequence shown here is derived from an EMBL/GenBank/DDBJ whole genome shotgun (WGS) entry which is preliminary data.</text>
</comment>
<name>A0ABY1PRJ1_9BURK</name>
<protein>
    <submittedName>
        <fullName evidence="1">Uncharacterized protein</fullName>
    </submittedName>
</protein>
<keyword evidence="2" id="KW-1185">Reference proteome</keyword>
<sequence length="99" mass="11208">MRVEIRPIYYSGKPLPKAQRLKEPAHRGKLSIVENRIHAHGRVVTCAKLTSATDGIATTLLPELTDVHILWLDGDQIRLRGNEQIDGVEFAQTWDIRVI</sequence>
<organism evidence="1 2">
    <name type="scientific">Noviherbaspirillum suwonense</name>
    <dbReference type="NCBI Taxonomy" id="1224511"/>
    <lineage>
        <taxon>Bacteria</taxon>
        <taxon>Pseudomonadati</taxon>
        <taxon>Pseudomonadota</taxon>
        <taxon>Betaproteobacteria</taxon>
        <taxon>Burkholderiales</taxon>
        <taxon>Oxalobacteraceae</taxon>
        <taxon>Noviherbaspirillum</taxon>
    </lineage>
</organism>
<dbReference type="Proteomes" id="UP001158049">
    <property type="component" value="Unassembled WGS sequence"/>
</dbReference>
<evidence type="ECO:0000313" key="2">
    <source>
        <dbReference type="Proteomes" id="UP001158049"/>
    </source>
</evidence>
<dbReference type="RefSeq" id="WP_283440404.1">
    <property type="nucleotide sequence ID" value="NZ_FXUL01000001.1"/>
</dbReference>
<gene>
    <name evidence="1" type="ORF">SAMN06295970_101257</name>
</gene>